<dbReference type="SUPFAM" id="SSF53323">
    <property type="entry name" value="Pyruvate-ferredoxin oxidoreductase, PFOR, domain III"/>
    <property type="match status" value="1"/>
</dbReference>
<dbReference type="InterPro" id="IPR002869">
    <property type="entry name" value="Pyrv_flavodox_OxRed_cen"/>
</dbReference>
<dbReference type="InterPro" id="IPR011894">
    <property type="entry name" value="PorC_KorC"/>
</dbReference>
<protein>
    <submittedName>
        <fullName evidence="3">2-oxoacid:ferredoxin oxidoreductase subunit gamma</fullName>
    </submittedName>
</protein>
<dbReference type="Proteomes" id="UP000322976">
    <property type="component" value="Unassembled WGS sequence"/>
</dbReference>
<dbReference type="PANTHER" id="PTHR42730:SF1">
    <property type="entry name" value="2-OXOGLUTARATE SYNTHASE SUBUNIT KORC"/>
    <property type="match status" value="1"/>
</dbReference>
<dbReference type="PANTHER" id="PTHR42730">
    <property type="entry name" value="2-OXOGLUTARATE SYNTHASE SUBUNIT KORC"/>
    <property type="match status" value="1"/>
</dbReference>
<feature type="domain" description="Pyruvate/ketoisovalerate oxidoreductase catalytic" evidence="2">
    <location>
        <begin position="11"/>
        <end position="175"/>
    </location>
</feature>
<name>A0A5D8QB16_9THEO</name>
<accession>A0A5D8QB16</accession>
<dbReference type="GO" id="GO:0016625">
    <property type="term" value="F:oxidoreductase activity, acting on the aldehyde or oxo group of donors, iron-sulfur protein as acceptor"/>
    <property type="evidence" value="ECO:0007669"/>
    <property type="project" value="InterPro"/>
</dbReference>
<comment type="caution">
    <text evidence="3">The sequence shown here is derived from an EMBL/GenBank/DDBJ whole genome shotgun (WGS) entry which is preliminary data.</text>
</comment>
<organism evidence="3 4">
    <name type="scientific">Calorimonas adulescens</name>
    <dbReference type="NCBI Taxonomy" id="2606906"/>
    <lineage>
        <taxon>Bacteria</taxon>
        <taxon>Bacillati</taxon>
        <taxon>Bacillota</taxon>
        <taxon>Clostridia</taxon>
        <taxon>Thermoanaerobacterales</taxon>
        <taxon>Thermoanaerobacteraceae</taxon>
        <taxon>Calorimonas</taxon>
    </lineage>
</organism>
<reference evidence="3 4" key="1">
    <citation type="submission" date="2019-08" db="EMBL/GenBank/DDBJ databases">
        <title>Calorimonas adulescens gen. nov., sp. nov., an anaerobic thermophilic bacterium from Sakhalin hot spring.</title>
        <authorList>
            <person name="Khomyakova M.A."/>
            <person name="Merkel A.Y."/>
            <person name="Novikov A."/>
            <person name="Bonch-Osmolovskaya E.A."/>
            <person name="Slobodkin A.I."/>
        </authorList>
    </citation>
    <scope>NUCLEOTIDE SEQUENCE [LARGE SCALE GENOMIC DNA]</scope>
    <source>
        <strain evidence="3 4">A05MB</strain>
    </source>
</reference>
<dbReference type="AlphaFoldDB" id="A0A5D8QB16"/>
<dbReference type="EMBL" id="VTPS01000015">
    <property type="protein sequence ID" value="TZE81324.1"/>
    <property type="molecule type" value="Genomic_DNA"/>
</dbReference>
<proteinExistence type="predicted"/>
<keyword evidence="4" id="KW-1185">Reference proteome</keyword>
<dbReference type="Pfam" id="PF01558">
    <property type="entry name" value="POR"/>
    <property type="match status" value="1"/>
</dbReference>
<dbReference type="NCBIfam" id="TIGR02175">
    <property type="entry name" value="PorC_KorC"/>
    <property type="match status" value="1"/>
</dbReference>
<dbReference type="RefSeq" id="WP_149545785.1">
    <property type="nucleotide sequence ID" value="NZ_VTPS01000015.1"/>
</dbReference>
<sequence length="183" mass="19676">MEERVIMAGFGGQGLMTIGQLLAYAGLEEDKNVSWMPSYGPEQRGGTANCHVIVSDGPVGSPVISEATGVIVMNRPSLEKFESYLIQGGVLVIDSTLIDVKASRTDVEAIYVPADEMANEMGNSKMANMIMLGAYVQKTGVVKLESLFNALRHVWGNTAKERFVEPNIEAIKKGAGLIGELVK</sequence>
<evidence type="ECO:0000313" key="4">
    <source>
        <dbReference type="Proteomes" id="UP000322976"/>
    </source>
</evidence>
<dbReference type="InterPro" id="IPR052554">
    <property type="entry name" value="2-oxoglutarate_synth_KorC"/>
</dbReference>
<dbReference type="InterPro" id="IPR019752">
    <property type="entry name" value="Pyrv/ketoisovalerate_OxRed_cat"/>
</dbReference>
<evidence type="ECO:0000313" key="3">
    <source>
        <dbReference type="EMBL" id="TZE81324.1"/>
    </source>
</evidence>
<gene>
    <name evidence="3" type="ORF">FWJ32_09840</name>
</gene>
<dbReference type="Gene3D" id="3.40.920.10">
    <property type="entry name" value="Pyruvate-ferredoxin oxidoreductase, PFOR, domain III"/>
    <property type="match status" value="1"/>
</dbReference>
<evidence type="ECO:0000259" key="2">
    <source>
        <dbReference type="Pfam" id="PF01558"/>
    </source>
</evidence>
<keyword evidence="1" id="KW-0560">Oxidoreductase</keyword>
<evidence type="ECO:0000256" key="1">
    <source>
        <dbReference type="ARBA" id="ARBA00023002"/>
    </source>
</evidence>